<dbReference type="Proteomes" id="UP000297396">
    <property type="component" value="Unassembled WGS sequence"/>
</dbReference>
<dbReference type="EMBL" id="SPPA01000001">
    <property type="protein sequence ID" value="TFV13338.1"/>
    <property type="molecule type" value="Genomic_DNA"/>
</dbReference>
<accession>A0A4Y9K6D1</accession>
<feature type="chain" id="PRO_5021318401" description="Excinuclease ABC subunit A" evidence="1">
    <location>
        <begin position="23"/>
        <end position="174"/>
    </location>
</feature>
<dbReference type="PROSITE" id="PS51257">
    <property type="entry name" value="PROKAR_LIPOPROTEIN"/>
    <property type="match status" value="1"/>
</dbReference>
<gene>
    <name evidence="2" type="ORF">E4T80_00400</name>
</gene>
<proteinExistence type="predicted"/>
<protein>
    <recommendedName>
        <fullName evidence="4">Excinuclease ABC subunit A</fullName>
    </recommendedName>
</protein>
<evidence type="ECO:0008006" key="4">
    <source>
        <dbReference type="Google" id="ProtNLM"/>
    </source>
</evidence>
<keyword evidence="1" id="KW-0732">Signal</keyword>
<feature type="signal peptide" evidence="1">
    <location>
        <begin position="1"/>
        <end position="22"/>
    </location>
</feature>
<dbReference type="AlphaFoldDB" id="A0A4Y9K6D1"/>
<comment type="caution">
    <text evidence="2">The sequence shown here is derived from an EMBL/GenBank/DDBJ whole genome shotgun (WGS) entry which is preliminary data.</text>
</comment>
<dbReference type="OrthoDB" id="5677666at2"/>
<sequence>MKLMKFTPALAAALVLSACSTASDVVSSTTNAVSKTADAVSSGVSQAATTVKDGVSDAVKTVTDKFDTTTKSVVYHCQNNTLVTATYGFEGEKAKRVNLTLGKKVIKGLMVDDKAPNPVTFESKTHRWNTDETFSLATFDKSSSVMLTKLGKQTDQILAKNCRIDEAATAKLNK</sequence>
<evidence type="ECO:0000313" key="2">
    <source>
        <dbReference type="EMBL" id="TFV13338.1"/>
    </source>
</evidence>
<reference evidence="2 3" key="1">
    <citation type="submission" date="2019-03" db="EMBL/GenBank/DDBJ databases">
        <title>Diversity of the mouse oral microbiome.</title>
        <authorList>
            <person name="Joseph S."/>
            <person name="Aduse-Opoku J."/>
            <person name="Curtis M."/>
            <person name="Wade W."/>
            <person name="Hashim A."/>
        </authorList>
    </citation>
    <scope>NUCLEOTIDE SEQUENCE [LARGE SCALE GENOMIC DNA]</scope>
    <source>
        <strain evidence="2 3">WT12</strain>
    </source>
</reference>
<dbReference type="RefSeq" id="WP_135053942.1">
    <property type="nucleotide sequence ID" value="NZ_JADGLC010000001.1"/>
</dbReference>
<dbReference type="Gene3D" id="1.20.120.20">
    <property type="entry name" value="Apolipoprotein"/>
    <property type="match status" value="1"/>
</dbReference>
<evidence type="ECO:0000256" key="1">
    <source>
        <dbReference type="SAM" id="SignalP"/>
    </source>
</evidence>
<organism evidence="2 3">
    <name type="scientific">Muribacter muris</name>
    <dbReference type="NCBI Taxonomy" id="67855"/>
    <lineage>
        <taxon>Bacteria</taxon>
        <taxon>Pseudomonadati</taxon>
        <taxon>Pseudomonadota</taxon>
        <taxon>Gammaproteobacteria</taxon>
        <taxon>Pasteurellales</taxon>
        <taxon>Pasteurellaceae</taxon>
        <taxon>Muribacter</taxon>
    </lineage>
</organism>
<name>A0A4Y9K6D1_9PAST</name>
<evidence type="ECO:0000313" key="3">
    <source>
        <dbReference type="Proteomes" id="UP000297396"/>
    </source>
</evidence>